<proteinExistence type="predicted"/>
<dbReference type="Proteomes" id="UP001061070">
    <property type="component" value="Unassembled WGS sequence"/>
</dbReference>
<gene>
    <name evidence="1" type="ORF">AA0228_2573</name>
</gene>
<dbReference type="EMBL" id="BAQW01000013">
    <property type="protein sequence ID" value="GBR15663.1"/>
    <property type="molecule type" value="Genomic_DNA"/>
</dbReference>
<comment type="caution">
    <text evidence="1">The sequence shown here is derived from an EMBL/GenBank/DDBJ whole genome shotgun (WGS) entry which is preliminary data.</text>
</comment>
<evidence type="ECO:0000313" key="1">
    <source>
        <dbReference type="EMBL" id="GBR15663.1"/>
    </source>
</evidence>
<name>A0ABQ0QEF2_9PROT</name>
<accession>A0ABQ0QEF2</accession>
<organism evidence="1 2">
    <name type="scientific">Gluconobacter frateurii NRIC 0228</name>
    <dbReference type="NCBI Taxonomy" id="1307946"/>
    <lineage>
        <taxon>Bacteria</taxon>
        <taxon>Pseudomonadati</taxon>
        <taxon>Pseudomonadota</taxon>
        <taxon>Alphaproteobacteria</taxon>
        <taxon>Acetobacterales</taxon>
        <taxon>Acetobacteraceae</taxon>
        <taxon>Gluconobacter</taxon>
    </lineage>
</organism>
<reference evidence="1" key="1">
    <citation type="submission" date="2013-04" db="EMBL/GenBank/DDBJ databases">
        <title>The genome sequencing project of 58 acetic acid bacteria.</title>
        <authorList>
            <person name="Okamoto-Kainuma A."/>
            <person name="Ishikawa M."/>
            <person name="Umino S."/>
            <person name="Koizumi Y."/>
            <person name="Shiwa Y."/>
            <person name="Yoshikawa H."/>
            <person name="Matsutani M."/>
            <person name="Matsushita K."/>
        </authorList>
    </citation>
    <scope>NUCLEOTIDE SEQUENCE</scope>
    <source>
        <strain evidence="1">NRIC 0228</strain>
    </source>
</reference>
<keyword evidence="2" id="KW-1185">Reference proteome</keyword>
<evidence type="ECO:0000313" key="2">
    <source>
        <dbReference type="Proteomes" id="UP001061070"/>
    </source>
</evidence>
<protein>
    <submittedName>
        <fullName evidence="1">Uncharacterized protein</fullName>
    </submittedName>
</protein>
<sequence>MNEPVRFIVTGPAIIETTGSAVFCAHWSARTLASNALICAADQPWTSETLTTPAFVRSD</sequence>